<dbReference type="GO" id="GO:0005524">
    <property type="term" value="F:ATP binding"/>
    <property type="evidence" value="ECO:0007669"/>
    <property type="project" value="UniProtKB-UniRule"/>
</dbReference>
<dbReference type="NCBIfam" id="TIGR00671">
    <property type="entry name" value="baf"/>
    <property type="match status" value="1"/>
</dbReference>
<keyword evidence="10 16" id="KW-0418">Kinase</keyword>
<feature type="binding site" evidence="16">
    <location>
        <begin position="102"/>
        <end position="105"/>
    </location>
    <ligand>
        <name>substrate</name>
    </ligand>
</feature>
<dbReference type="GO" id="GO:0046872">
    <property type="term" value="F:metal ion binding"/>
    <property type="evidence" value="ECO:0007669"/>
    <property type="project" value="UniProtKB-KW"/>
</dbReference>
<comment type="cofactor">
    <cofactor evidence="16">
        <name>NH4(+)</name>
        <dbReference type="ChEBI" id="CHEBI:28938"/>
    </cofactor>
    <cofactor evidence="16">
        <name>K(+)</name>
        <dbReference type="ChEBI" id="CHEBI:29103"/>
    </cofactor>
    <text evidence="16">A monovalent cation. Ammonium or potassium.</text>
</comment>
<evidence type="ECO:0000256" key="14">
    <source>
        <dbReference type="ARBA" id="ARBA00038036"/>
    </source>
</evidence>
<dbReference type="Pfam" id="PF03309">
    <property type="entry name" value="Pan_kinase"/>
    <property type="match status" value="1"/>
</dbReference>
<reference evidence="17 18" key="1">
    <citation type="journal article" date="2013" name="Front. Microbiol.">
        <title>Comparative genomic analyses of the cyanobacterium, Lyngbya aestuarii BL J, a powerful hydrogen producer.</title>
        <authorList>
            <person name="Kothari A."/>
            <person name="Vaughn M."/>
            <person name="Garcia-Pichel F."/>
        </authorList>
    </citation>
    <scope>NUCLEOTIDE SEQUENCE [LARGE SCALE GENOMIC DNA]</scope>
    <source>
        <strain evidence="17 18">BL J</strain>
    </source>
</reference>
<evidence type="ECO:0000256" key="11">
    <source>
        <dbReference type="ARBA" id="ARBA00022840"/>
    </source>
</evidence>
<evidence type="ECO:0000256" key="3">
    <source>
        <dbReference type="ARBA" id="ARBA00004496"/>
    </source>
</evidence>
<dbReference type="Gene3D" id="3.30.420.40">
    <property type="match status" value="1"/>
</dbReference>
<evidence type="ECO:0000256" key="12">
    <source>
        <dbReference type="ARBA" id="ARBA00022958"/>
    </source>
</evidence>
<evidence type="ECO:0000256" key="1">
    <source>
        <dbReference type="ARBA" id="ARBA00001206"/>
    </source>
</evidence>
<evidence type="ECO:0000256" key="7">
    <source>
        <dbReference type="ARBA" id="ARBA00022490"/>
    </source>
</evidence>
<comment type="similarity">
    <text evidence="14 16">Belongs to the type III pantothenate kinase family.</text>
</comment>
<dbReference type="InterPro" id="IPR004619">
    <property type="entry name" value="Type_III_PanK"/>
</dbReference>
<proteinExistence type="inferred from homology"/>
<feature type="binding site" evidence="16">
    <location>
        <position position="127"/>
    </location>
    <ligand>
        <name>ATP</name>
        <dbReference type="ChEBI" id="CHEBI:30616"/>
    </ligand>
</feature>
<evidence type="ECO:0000256" key="10">
    <source>
        <dbReference type="ARBA" id="ARBA00022777"/>
    </source>
</evidence>
<evidence type="ECO:0000256" key="2">
    <source>
        <dbReference type="ARBA" id="ARBA00001958"/>
    </source>
</evidence>
<evidence type="ECO:0000256" key="16">
    <source>
        <dbReference type="HAMAP-Rule" id="MF_01274"/>
    </source>
</evidence>
<protein>
    <recommendedName>
        <fullName evidence="15 16">Type III pantothenate kinase</fullName>
        <ecNumber evidence="6 16">2.7.1.33</ecNumber>
    </recommendedName>
    <alternativeName>
        <fullName evidence="16">PanK-III</fullName>
    </alternativeName>
    <alternativeName>
        <fullName evidence="16">Pantothenic acid kinase</fullName>
    </alternativeName>
</protein>
<comment type="subcellular location">
    <subcellularLocation>
        <location evidence="3 16">Cytoplasm</location>
    </subcellularLocation>
</comment>
<feature type="binding site" evidence="16">
    <location>
        <position position="98"/>
    </location>
    <ligand>
        <name>substrate</name>
    </ligand>
</feature>
<accession>U7QDW5</accession>
<keyword evidence="12 16" id="KW-0630">Potassium</keyword>
<comment type="caution">
    <text evidence="17">The sequence shown here is derived from an EMBL/GenBank/DDBJ whole genome shotgun (WGS) entry which is preliminary data.</text>
</comment>
<dbReference type="PANTHER" id="PTHR34265:SF1">
    <property type="entry name" value="TYPE III PANTOTHENATE KINASE"/>
    <property type="match status" value="1"/>
</dbReference>
<dbReference type="SUPFAM" id="SSF53067">
    <property type="entry name" value="Actin-like ATPase domain"/>
    <property type="match status" value="2"/>
</dbReference>
<gene>
    <name evidence="16 17" type="primary">coaX</name>
    <name evidence="17" type="ORF">M595_3971</name>
</gene>
<evidence type="ECO:0000256" key="9">
    <source>
        <dbReference type="ARBA" id="ARBA00022741"/>
    </source>
</evidence>
<evidence type="ECO:0000256" key="8">
    <source>
        <dbReference type="ARBA" id="ARBA00022679"/>
    </source>
</evidence>
<name>U7QDW5_9CYAN</name>
<keyword evidence="16" id="KW-0479">Metal-binding</keyword>
<dbReference type="GO" id="GO:0005737">
    <property type="term" value="C:cytoplasm"/>
    <property type="evidence" value="ECO:0007669"/>
    <property type="project" value="UniProtKB-SubCell"/>
</dbReference>
<evidence type="ECO:0000256" key="5">
    <source>
        <dbReference type="ARBA" id="ARBA00011738"/>
    </source>
</evidence>
<comment type="pathway">
    <text evidence="4 16">Cofactor biosynthesis; coenzyme A biosynthesis; CoA from (R)-pantothenate: step 1/5.</text>
</comment>
<comment type="function">
    <text evidence="16">Catalyzes the phosphorylation of pantothenate (Pan), the first step in CoA biosynthesis.</text>
</comment>
<dbReference type="PATRIC" id="fig|1348334.3.peg.3840"/>
<dbReference type="EMBL" id="AUZM01000043">
    <property type="protein sequence ID" value="ERT06043.1"/>
    <property type="molecule type" value="Genomic_DNA"/>
</dbReference>
<evidence type="ECO:0000256" key="15">
    <source>
        <dbReference type="ARBA" id="ARBA00040883"/>
    </source>
</evidence>
<dbReference type="EC" id="2.7.1.33" evidence="6 16"/>
<keyword evidence="8 16" id="KW-0808">Transferase</keyword>
<dbReference type="AlphaFoldDB" id="U7QDW5"/>
<dbReference type="Proteomes" id="UP000017127">
    <property type="component" value="Unassembled WGS sequence"/>
</dbReference>
<comment type="subunit">
    <text evidence="5 16">Homodimer.</text>
</comment>
<comment type="catalytic activity">
    <reaction evidence="1 16">
        <text>(R)-pantothenate + ATP = (R)-4'-phosphopantothenate + ADP + H(+)</text>
        <dbReference type="Rhea" id="RHEA:16373"/>
        <dbReference type="ChEBI" id="CHEBI:10986"/>
        <dbReference type="ChEBI" id="CHEBI:15378"/>
        <dbReference type="ChEBI" id="CHEBI:29032"/>
        <dbReference type="ChEBI" id="CHEBI:30616"/>
        <dbReference type="ChEBI" id="CHEBI:456216"/>
        <dbReference type="EC" id="2.7.1.33"/>
    </reaction>
</comment>
<evidence type="ECO:0000256" key="13">
    <source>
        <dbReference type="ARBA" id="ARBA00022993"/>
    </source>
</evidence>
<dbReference type="UniPathway" id="UPA00241">
    <property type="reaction ID" value="UER00352"/>
</dbReference>
<feature type="binding site" evidence="16">
    <location>
        <position position="124"/>
    </location>
    <ligand>
        <name>K(+)</name>
        <dbReference type="ChEBI" id="CHEBI:29103"/>
    </ligand>
</feature>
<dbReference type="PANTHER" id="PTHR34265">
    <property type="entry name" value="TYPE III PANTOTHENATE KINASE"/>
    <property type="match status" value="1"/>
</dbReference>
<feature type="active site" description="Proton acceptor" evidence="16">
    <location>
        <position position="104"/>
    </location>
</feature>
<dbReference type="CDD" id="cd24015">
    <property type="entry name" value="ASKHA_NBD_PanK-III"/>
    <property type="match status" value="1"/>
</dbReference>
<feature type="binding site" evidence="16">
    <location>
        <position position="180"/>
    </location>
    <ligand>
        <name>substrate</name>
    </ligand>
</feature>
<comment type="cofactor">
    <cofactor evidence="2">
        <name>K(+)</name>
        <dbReference type="ChEBI" id="CHEBI:29103"/>
    </cofactor>
</comment>
<evidence type="ECO:0000256" key="4">
    <source>
        <dbReference type="ARBA" id="ARBA00005225"/>
    </source>
</evidence>
<keyword evidence="11 16" id="KW-0067">ATP-binding</keyword>
<evidence type="ECO:0000313" key="17">
    <source>
        <dbReference type="EMBL" id="ERT06043.1"/>
    </source>
</evidence>
<feature type="binding site" evidence="16">
    <location>
        <begin position="25"/>
        <end position="32"/>
    </location>
    <ligand>
        <name>ATP</name>
        <dbReference type="ChEBI" id="CHEBI:30616"/>
    </ligand>
</feature>
<dbReference type="HAMAP" id="MF_01274">
    <property type="entry name" value="Pantothen_kinase_3"/>
    <property type="match status" value="1"/>
</dbReference>
<evidence type="ECO:0000313" key="18">
    <source>
        <dbReference type="Proteomes" id="UP000017127"/>
    </source>
</evidence>
<keyword evidence="9 16" id="KW-0547">Nucleotide-binding</keyword>
<dbReference type="GO" id="GO:0015937">
    <property type="term" value="P:coenzyme A biosynthetic process"/>
    <property type="evidence" value="ECO:0007669"/>
    <property type="project" value="UniProtKB-UniRule"/>
</dbReference>
<keyword evidence="13 16" id="KW-0173">Coenzyme A biosynthesis</keyword>
<sequence length="260" mass="28994">MRKNIIFLILMKYKLDSKKFWLGLMIGNSRLHWAKFEGSQLLKTWDTEHSDLEENRGNCLDSVPIKLASVVPEQTKIWQQYSNVEVITLEQIPLKNLYPTLGIDRALAVLGAGTKLGFPVLVIDAGTALTFTGCDRDQSLVGGAILPGLGLQFSALANKTAALPQISKPQHLPQRWAIETPGAIHSGTIYTLLAGIRDFIEAWCQDFPESQIVLTGGDASILMTYLQEYFPSVYTQILEISDVIFWGILVFRQKQLESTP</sequence>
<dbReference type="NCBIfam" id="NF009871">
    <property type="entry name" value="PRK13331.1"/>
    <property type="match status" value="1"/>
</dbReference>
<evidence type="ECO:0000256" key="6">
    <source>
        <dbReference type="ARBA" id="ARBA00012102"/>
    </source>
</evidence>
<keyword evidence="7 16" id="KW-0963">Cytoplasm</keyword>
<organism evidence="17 18">
    <name type="scientific">Lyngbya aestuarii BL J</name>
    <dbReference type="NCBI Taxonomy" id="1348334"/>
    <lineage>
        <taxon>Bacteria</taxon>
        <taxon>Bacillati</taxon>
        <taxon>Cyanobacteriota</taxon>
        <taxon>Cyanophyceae</taxon>
        <taxon>Oscillatoriophycideae</taxon>
        <taxon>Oscillatoriales</taxon>
        <taxon>Microcoleaceae</taxon>
        <taxon>Lyngbya</taxon>
    </lineage>
</organism>
<keyword evidence="18" id="KW-1185">Reference proteome</keyword>
<dbReference type="GO" id="GO:0004594">
    <property type="term" value="F:pantothenate kinase activity"/>
    <property type="evidence" value="ECO:0007669"/>
    <property type="project" value="UniProtKB-UniRule"/>
</dbReference>
<dbReference type="InterPro" id="IPR043129">
    <property type="entry name" value="ATPase_NBD"/>
</dbReference>